<feature type="compositionally biased region" description="Basic and acidic residues" evidence="7">
    <location>
        <begin position="1231"/>
        <end position="1253"/>
    </location>
</feature>
<keyword evidence="2" id="KW-0396">Initiation factor</keyword>
<evidence type="ECO:0000256" key="6">
    <source>
        <dbReference type="ARBA" id="ARBA00025162"/>
    </source>
</evidence>
<dbReference type="InterPro" id="IPR000795">
    <property type="entry name" value="T_Tr_GTP-bd_dom"/>
</dbReference>
<dbReference type="Proteomes" id="UP000008281">
    <property type="component" value="Unassembled WGS sequence"/>
</dbReference>
<evidence type="ECO:0000256" key="7">
    <source>
        <dbReference type="SAM" id="MobiDB-lite"/>
    </source>
</evidence>
<name>E3MHM8_CAERE</name>
<organism evidence="10">
    <name type="scientific">Caenorhabditis remanei</name>
    <name type="common">Caenorhabditis vulgaris</name>
    <dbReference type="NCBI Taxonomy" id="31234"/>
    <lineage>
        <taxon>Eukaryota</taxon>
        <taxon>Metazoa</taxon>
        <taxon>Ecdysozoa</taxon>
        <taxon>Nematoda</taxon>
        <taxon>Chromadorea</taxon>
        <taxon>Rhabditida</taxon>
        <taxon>Rhabditina</taxon>
        <taxon>Rhabditomorpha</taxon>
        <taxon>Rhabditoidea</taxon>
        <taxon>Rhabditidae</taxon>
        <taxon>Peloderinae</taxon>
        <taxon>Caenorhabditis</taxon>
    </lineage>
</organism>
<dbReference type="GO" id="GO:0003924">
    <property type="term" value="F:GTPase activity"/>
    <property type="evidence" value="ECO:0007669"/>
    <property type="project" value="InterPro"/>
</dbReference>
<dbReference type="InterPro" id="IPR006594">
    <property type="entry name" value="LisH"/>
</dbReference>
<feature type="region of interest" description="Disordered" evidence="7">
    <location>
        <begin position="1410"/>
        <end position="1569"/>
    </location>
</feature>
<evidence type="ECO:0000256" key="2">
    <source>
        <dbReference type="ARBA" id="ARBA00022540"/>
    </source>
</evidence>
<dbReference type="InterPro" id="IPR044145">
    <property type="entry name" value="IF2_II"/>
</dbReference>
<dbReference type="NCBIfam" id="TIGR00231">
    <property type="entry name" value="small_GTP"/>
    <property type="match status" value="1"/>
</dbReference>
<feature type="compositionally biased region" description="Basic and acidic residues" evidence="7">
    <location>
        <begin position="1345"/>
        <end position="1357"/>
    </location>
</feature>
<dbReference type="InterPro" id="IPR009000">
    <property type="entry name" value="Transl_B-barrel_sf"/>
</dbReference>
<keyword evidence="3" id="KW-0547">Nucleotide-binding</keyword>
<dbReference type="OrthoDB" id="361630at2759"/>
<dbReference type="InterPro" id="IPR023115">
    <property type="entry name" value="TIF_IF2_dom3"/>
</dbReference>
<dbReference type="CDD" id="cd01887">
    <property type="entry name" value="IF2_eIF5B"/>
    <property type="match status" value="1"/>
</dbReference>
<dbReference type="Gene3D" id="3.40.50.300">
    <property type="entry name" value="P-loop containing nucleotide triphosphate hydrolases"/>
    <property type="match status" value="1"/>
</dbReference>
<evidence type="ECO:0000313" key="9">
    <source>
        <dbReference type="EMBL" id="EFP01955.1"/>
    </source>
</evidence>
<feature type="compositionally biased region" description="Basic and acidic residues" evidence="7">
    <location>
        <begin position="1294"/>
        <end position="1305"/>
    </location>
</feature>
<dbReference type="InterPro" id="IPR005225">
    <property type="entry name" value="Small_GTP-bd"/>
</dbReference>
<keyword evidence="10" id="KW-1185">Reference proteome</keyword>
<gene>
    <name evidence="9" type="ORF">CRE_22871</name>
</gene>
<evidence type="ECO:0000259" key="8">
    <source>
        <dbReference type="PROSITE" id="PS51722"/>
    </source>
</evidence>
<dbReference type="InterPro" id="IPR053905">
    <property type="entry name" value="EF-G-like_DII"/>
</dbReference>
<dbReference type="PROSITE" id="PS51722">
    <property type="entry name" value="G_TR_2"/>
    <property type="match status" value="1"/>
</dbReference>
<feature type="compositionally biased region" description="Low complexity" evidence="7">
    <location>
        <begin position="1220"/>
        <end position="1230"/>
    </location>
</feature>
<feature type="compositionally biased region" description="Basic and acidic residues" evidence="7">
    <location>
        <begin position="1472"/>
        <end position="1483"/>
    </location>
</feature>
<proteinExistence type="inferred from homology"/>
<protein>
    <recommendedName>
        <fullName evidence="8">Tr-type G domain-containing protein</fullName>
    </recommendedName>
</protein>
<feature type="compositionally biased region" description="Polar residues" evidence="7">
    <location>
        <begin position="698"/>
        <end position="713"/>
    </location>
</feature>
<dbReference type="SUPFAM" id="SSF52540">
    <property type="entry name" value="P-loop containing nucleoside triphosphate hydrolases"/>
    <property type="match status" value="1"/>
</dbReference>
<feature type="compositionally biased region" description="Polar residues" evidence="7">
    <location>
        <begin position="1073"/>
        <end position="1089"/>
    </location>
</feature>
<feature type="compositionally biased region" description="Pro residues" evidence="7">
    <location>
        <begin position="883"/>
        <end position="896"/>
    </location>
</feature>
<evidence type="ECO:0000256" key="1">
    <source>
        <dbReference type="ARBA" id="ARBA00007733"/>
    </source>
</evidence>
<dbReference type="GO" id="GO:0005737">
    <property type="term" value="C:cytoplasm"/>
    <property type="evidence" value="ECO:0007669"/>
    <property type="project" value="TreeGrafter"/>
</dbReference>
<dbReference type="PROSITE" id="PS50896">
    <property type="entry name" value="LISH"/>
    <property type="match status" value="1"/>
</dbReference>
<dbReference type="SUPFAM" id="SSF52156">
    <property type="entry name" value="Initiation factor IF2/eIF5b, domain 3"/>
    <property type="match status" value="1"/>
</dbReference>
<dbReference type="InParanoid" id="E3MHM8"/>
<dbReference type="EMBL" id="DS268445">
    <property type="protein sequence ID" value="EFP01955.1"/>
    <property type="molecule type" value="Genomic_DNA"/>
</dbReference>
<accession>E3MHM8</accession>
<dbReference type="STRING" id="31234.E3MHM8"/>
<dbReference type="PANTHER" id="PTHR43381:SF20">
    <property type="entry name" value="TRANSLATION INITIATION FACTOR IF-2, MITOCHONDRIAL"/>
    <property type="match status" value="1"/>
</dbReference>
<dbReference type="InterPro" id="IPR036925">
    <property type="entry name" value="TIF_IF2_dom3_sf"/>
</dbReference>
<dbReference type="HOGENOM" id="CLU_245547_0_0_1"/>
<feature type="compositionally biased region" description="Low complexity" evidence="7">
    <location>
        <begin position="1418"/>
        <end position="1428"/>
    </location>
</feature>
<evidence type="ECO:0000256" key="3">
    <source>
        <dbReference type="ARBA" id="ARBA00022741"/>
    </source>
</evidence>
<keyword evidence="4" id="KW-0648">Protein biosynthesis</keyword>
<dbReference type="GO" id="GO:0003743">
    <property type="term" value="F:translation initiation factor activity"/>
    <property type="evidence" value="ECO:0007669"/>
    <property type="project" value="UniProtKB-KW"/>
</dbReference>
<feature type="compositionally biased region" description="Polar residues" evidence="7">
    <location>
        <begin position="1267"/>
        <end position="1293"/>
    </location>
</feature>
<feature type="compositionally biased region" description="Basic and acidic residues" evidence="7">
    <location>
        <begin position="1109"/>
        <end position="1142"/>
    </location>
</feature>
<dbReference type="Gene3D" id="2.40.30.10">
    <property type="entry name" value="Translation factors"/>
    <property type="match status" value="2"/>
</dbReference>
<feature type="region of interest" description="Disordered" evidence="7">
    <location>
        <begin position="1032"/>
        <end position="1060"/>
    </location>
</feature>
<comment type="function">
    <text evidence="6">One of the essential components for the initiation of protein synthesis. Protects formylmethionyl-tRNA from spontaneous hydrolysis and promotes its binding to the 30S ribosomal subunits. Also involved in the hydrolysis of GTP during the formation of the 70S ribosomal complex.</text>
</comment>
<feature type="compositionally biased region" description="Basic and acidic residues" evidence="7">
    <location>
        <begin position="1539"/>
        <end position="1548"/>
    </location>
</feature>
<evidence type="ECO:0000256" key="5">
    <source>
        <dbReference type="ARBA" id="ARBA00023134"/>
    </source>
</evidence>
<dbReference type="FunFam" id="3.40.50.300:FF:000019">
    <property type="entry name" value="Translation initiation factor IF-2"/>
    <property type="match status" value="1"/>
</dbReference>
<feature type="compositionally biased region" description="Basic and acidic residues" evidence="7">
    <location>
        <begin position="1557"/>
        <end position="1569"/>
    </location>
</feature>
<dbReference type="GO" id="GO:0005525">
    <property type="term" value="F:GTP binding"/>
    <property type="evidence" value="ECO:0007669"/>
    <property type="project" value="UniProtKB-KW"/>
</dbReference>
<dbReference type="PANTHER" id="PTHR43381">
    <property type="entry name" value="TRANSLATION INITIATION FACTOR IF-2-RELATED"/>
    <property type="match status" value="1"/>
</dbReference>
<dbReference type="InterPro" id="IPR027417">
    <property type="entry name" value="P-loop_NTPase"/>
</dbReference>
<dbReference type="FunFam" id="3.40.50.10050:FF:000001">
    <property type="entry name" value="Translation initiation factor IF-2"/>
    <property type="match status" value="1"/>
</dbReference>
<feature type="compositionally biased region" description="Low complexity" evidence="7">
    <location>
        <begin position="1495"/>
        <end position="1514"/>
    </location>
</feature>
<feature type="region of interest" description="Disordered" evidence="7">
    <location>
        <begin position="871"/>
        <end position="929"/>
    </location>
</feature>
<dbReference type="SUPFAM" id="SSF50447">
    <property type="entry name" value="Translation proteins"/>
    <property type="match status" value="2"/>
</dbReference>
<feature type="compositionally biased region" description="Basic and acidic residues" evidence="7">
    <location>
        <begin position="1152"/>
        <end position="1193"/>
    </location>
</feature>
<dbReference type="SMART" id="SM00667">
    <property type="entry name" value="LisH"/>
    <property type="match status" value="1"/>
</dbReference>
<feature type="compositionally biased region" description="Low complexity" evidence="7">
    <location>
        <begin position="1436"/>
        <end position="1446"/>
    </location>
</feature>
<feature type="region of interest" description="Disordered" evidence="7">
    <location>
        <begin position="1073"/>
        <end position="1370"/>
    </location>
</feature>
<reference evidence="9" key="1">
    <citation type="submission" date="2007-07" db="EMBL/GenBank/DDBJ databases">
        <title>PCAP assembly of the Caenorhabditis remanei genome.</title>
        <authorList>
            <consortium name="The Caenorhabditis remanei Sequencing Consortium"/>
            <person name="Wilson R.K."/>
        </authorList>
    </citation>
    <scope>NUCLEOTIDE SEQUENCE [LARGE SCALE GENOMIC DNA]</scope>
    <source>
        <strain evidence="9">PB4641</strain>
    </source>
</reference>
<sequence>MLKLLRSSRAIFRPSVQKPAWFRVETREFASEGKRGKRKFVEAAIVKSTKSQKQTVDVWKRMSPTELATALSVDLSDVTEILENIDKRNVDAIISDSPLDDVSILQTTAAFSFKPRFINGPPKKLEQEDADLRLQPSASPGDLERRPPIVTIMGHVDHGKTTLLDALRNSQIAAGEFGGITQHIGAFSVELRGRKVTFLDTPGHAAFASMRARGAQGADIVVLVVAADDGVKEQTAQSIKFAKEANVQLVVAVNKIDKPNADPMRAMRSLLEHDVVVEQLGGDIQCVEVSALHSKNLPALQEALLLQADLMDLRATKKGRVEAAIIESSVVHGIGKVCTLVISRGTLKKGCVLVAGNSWCRVKTMHDEKGNVVQTATPSLPVRVSGWKDDLPTPGDVVLEAESVDRAQKVVNLRIDKTMKEKAERDWEETKDRRDAARETYLSNRQKLLDRGQRFGSTLRSIVHKNQRIEKDVEDGTPKFRLIIRTDVEGTLEAILEILATYTSDQCKLQLVDFEVGSPTEKDIEMARETGATLYTFNVETTQKIKQKAEAAGIQIDSFNVIYRMVEALKGELSARLPKQTELHLVGEGHVLKEFMISDRGRKRQPIAGTLVNWGKFDRHCVYKFTRGDTVIFEGEIETMKAGMEVVTSAKTNTEVGLALSDKNIRFKEDDQPSRLVVANRMDTSGQAGTSGGGGGAKNQNPTTSSRRNQNSTNGGGQLHEKIHQMIYGYLIRNGLTSAAESLRLESRHLPQSLQHPFMILNDSMHDHNLEEIIQVFHRDGHFGISQNMVAFGIELRNITKKFIELVPQCVDSSSLHQQLYGQSVFSRQQAQHNYNLRPAPQAYAQMKQKEQNLQAEISFLRQQIPTVAVAPPTVPQPHQQQAPPPQAQCAPPPLQPIQMEIEQEDSSELPRSSRRKPTHPQNRNQAVENAFVGYINERAAEMPIDSLLDEPFGLDFTLRPEFLMSYDPMHDDVNNDPLLHPLHQEGSQEDQQRFDEVFETVLTETEQRAHLDEGSSLVVVEEEIVVETQSQDYGSHRAGGGGGGAQVQYPPPPPSRDAVDRLLSPILRHQTDFQSPSQSTSHHSGWNVSSSRLPPPPPSSRPPQNDVLLKKEIPSTSDERRMKRDGEKKERKYDDRSERSARNSISPARSRTSDESRRRDRDRRHRDIEKEKDRQEKSSKTEERRKDRKHESSVTTTHRHHRHAPPESSASLQTDRESTSSAASTTTTSESKKETETERRRRKEKEREERLRANTSSSSSRSKSRNLNVNQNPEHAANLLTTIKTAGGMTSSEKNHGSSKRKAEGTMAPLTTYKIPKRAPNSTPSHDQSFGRGEMPTSTTTTTRGDRGVERAERSGSKKPSPTATISEGFDVEDNTRFILPMGHAARLSSILLNCDAMYQKYQNRLLQGKENNGRESTSSTTTVTTPLVPPPSILPSTSSTSTTTQPPPVRPHHPKGHQYAPMKGSSMMETTEKEKVRELRKQVCAREPTDAHSSASSSSGSSSSGSSISDASDSSEDDEAPPPTSSSTKPRKHQKTRRSESPEEKNKLKKLINQKHADKLLDRLHGK</sequence>
<evidence type="ECO:0000256" key="4">
    <source>
        <dbReference type="ARBA" id="ARBA00022917"/>
    </source>
</evidence>
<dbReference type="Pfam" id="PF11987">
    <property type="entry name" value="IF-2"/>
    <property type="match status" value="1"/>
</dbReference>
<dbReference type="InterPro" id="IPR015760">
    <property type="entry name" value="TIF_IF2"/>
</dbReference>
<feature type="region of interest" description="Disordered" evidence="7">
    <location>
        <begin position="684"/>
        <end position="718"/>
    </location>
</feature>
<dbReference type="eggNOG" id="KOG1145">
    <property type="taxonomic scope" value="Eukaryota"/>
</dbReference>
<dbReference type="Pfam" id="PF22042">
    <property type="entry name" value="EF-G_D2"/>
    <property type="match status" value="1"/>
</dbReference>
<comment type="similarity">
    <text evidence="1">Belongs to the TRAFAC class translation factor GTPase superfamily. Classic translation factor GTPase family. IF-2 subfamily.</text>
</comment>
<evidence type="ECO:0000313" key="10">
    <source>
        <dbReference type="Proteomes" id="UP000008281"/>
    </source>
</evidence>
<feature type="compositionally biased region" description="Low complexity" evidence="7">
    <location>
        <begin position="871"/>
        <end position="882"/>
    </location>
</feature>
<dbReference type="CDD" id="cd03702">
    <property type="entry name" value="IF2_mtIF2_II"/>
    <property type="match status" value="1"/>
</dbReference>
<dbReference type="Gene3D" id="3.40.50.10050">
    <property type="entry name" value="Translation initiation factor IF- 2, domain 3"/>
    <property type="match status" value="1"/>
</dbReference>
<feature type="domain" description="Tr-type G" evidence="8">
    <location>
        <begin position="145"/>
        <end position="314"/>
    </location>
</feature>
<dbReference type="Pfam" id="PF00009">
    <property type="entry name" value="GTP_EFTU"/>
    <property type="match status" value="1"/>
</dbReference>
<keyword evidence="5" id="KW-0342">GTP-binding</keyword>